<keyword evidence="2 7" id="KW-0812">Transmembrane</keyword>
<gene>
    <name evidence="9" type="ORF">CEP54_014026</name>
</gene>
<reference evidence="9 10" key="1">
    <citation type="submission" date="2017-06" db="EMBL/GenBank/DDBJ databases">
        <title>Comparative genomic analysis of Ambrosia Fusariam Clade fungi.</title>
        <authorList>
            <person name="Stajich J.E."/>
            <person name="Carrillo J."/>
            <person name="Kijimoto T."/>
            <person name="Eskalen A."/>
            <person name="O'Donnell K."/>
            <person name="Kasson M."/>
        </authorList>
    </citation>
    <scope>NUCLEOTIDE SEQUENCE [LARGE SCALE GENOMIC DNA]</scope>
    <source>
        <strain evidence="9 10">NRRL62584</strain>
    </source>
</reference>
<accession>A0A428NZB0</accession>
<feature type="transmembrane region" description="Helical" evidence="7">
    <location>
        <begin position="15"/>
        <end position="38"/>
    </location>
</feature>
<keyword evidence="3 7" id="KW-1133">Transmembrane helix</keyword>
<protein>
    <recommendedName>
        <fullName evidence="8">Rhodopsin domain-containing protein</fullName>
    </recommendedName>
</protein>
<evidence type="ECO:0000256" key="3">
    <source>
        <dbReference type="ARBA" id="ARBA00022989"/>
    </source>
</evidence>
<evidence type="ECO:0000256" key="1">
    <source>
        <dbReference type="ARBA" id="ARBA00004141"/>
    </source>
</evidence>
<dbReference type="Proteomes" id="UP000288168">
    <property type="component" value="Unassembled WGS sequence"/>
</dbReference>
<feature type="transmembrane region" description="Helical" evidence="7">
    <location>
        <begin position="50"/>
        <end position="68"/>
    </location>
</feature>
<keyword evidence="4 7" id="KW-0472">Membrane</keyword>
<sequence>MAANQHIDLSEDNSAALVSTVIIFMALSWLSVGLRTYTRAFLMKSYQLDDWLMLIAQGIFTVSCAFILEGVKVGLGRHNEAIKDDAAEVDALKWQALATATYVLDMMFIKLSIGVFLLRLSVKPVYTWIIWISLAIITIWSTVIFFWNMFQCSPVEKQWDFRITGGHCVTADQIVSAAYAISAMTIVSDWLYAILPIPMLWTVKMTKTAKATVIVILGLGIFASIATLVRLRFLADLTDTDDILFAGTDAMVWTLIEPGVAIIASSLATIRPLLRAMKIRGFESTGNTYGTGHSAAMRSNANRGKPGVMPGFGPNDVSLMNVEPKHDTIRNTPNDINIPLPPHRGVPNGPMSPGQVSIVKSEILVIQGNRSPPPSPWHASAQISSPNDSFEQIHDLEAQSQDIDRYGIGGRR</sequence>
<organism evidence="9 10">
    <name type="scientific">Fusarium duplospermum</name>
    <dbReference type="NCBI Taxonomy" id="1325734"/>
    <lineage>
        <taxon>Eukaryota</taxon>
        <taxon>Fungi</taxon>
        <taxon>Dikarya</taxon>
        <taxon>Ascomycota</taxon>
        <taxon>Pezizomycotina</taxon>
        <taxon>Sordariomycetes</taxon>
        <taxon>Hypocreomycetidae</taxon>
        <taxon>Hypocreales</taxon>
        <taxon>Nectriaceae</taxon>
        <taxon>Fusarium</taxon>
        <taxon>Fusarium solani species complex</taxon>
    </lineage>
</organism>
<feature type="transmembrane region" description="Helical" evidence="7">
    <location>
        <begin position="94"/>
        <end position="118"/>
    </location>
</feature>
<feature type="transmembrane region" description="Helical" evidence="7">
    <location>
        <begin position="251"/>
        <end position="270"/>
    </location>
</feature>
<evidence type="ECO:0000256" key="2">
    <source>
        <dbReference type="ARBA" id="ARBA00022692"/>
    </source>
</evidence>
<feature type="region of interest" description="Disordered" evidence="6">
    <location>
        <begin position="369"/>
        <end position="388"/>
    </location>
</feature>
<feature type="transmembrane region" description="Helical" evidence="7">
    <location>
        <begin position="213"/>
        <end position="231"/>
    </location>
</feature>
<proteinExistence type="inferred from homology"/>
<evidence type="ECO:0000313" key="9">
    <source>
        <dbReference type="EMBL" id="RSL46059.1"/>
    </source>
</evidence>
<evidence type="ECO:0000256" key="6">
    <source>
        <dbReference type="SAM" id="MobiDB-lite"/>
    </source>
</evidence>
<feature type="transmembrane region" description="Helical" evidence="7">
    <location>
        <begin position="179"/>
        <end position="201"/>
    </location>
</feature>
<evidence type="ECO:0000313" key="10">
    <source>
        <dbReference type="Proteomes" id="UP000288168"/>
    </source>
</evidence>
<feature type="transmembrane region" description="Helical" evidence="7">
    <location>
        <begin position="125"/>
        <end position="147"/>
    </location>
</feature>
<dbReference type="Pfam" id="PF20684">
    <property type="entry name" value="Fung_rhodopsin"/>
    <property type="match status" value="1"/>
</dbReference>
<comment type="caution">
    <text evidence="9">The sequence shown here is derived from an EMBL/GenBank/DDBJ whole genome shotgun (WGS) entry which is preliminary data.</text>
</comment>
<evidence type="ECO:0000256" key="5">
    <source>
        <dbReference type="ARBA" id="ARBA00038359"/>
    </source>
</evidence>
<dbReference type="PANTHER" id="PTHR33048:SF96">
    <property type="entry name" value="INTEGRAL MEMBRANE PROTEIN"/>
    <property type="match status" value="1"/>
</dbReference>
<feature type="domain" description="Rhodopsin" evidence="8">
    <location>
        <begin position="34"/>
        <end position="275"/>
    </location>
</feature>
<comment type="similarity">
    <text evidence="5">Belongs to the SAT4 family.</text>
</comment>
<evidence type="ECO:0000259" key="8">
    <source>
        <dbReference type="Pfam" id="PF20684"/>
    </source>
</evidence>
<dbReference type="PANTHER" id="PTHR33048">
    <property type="entry name" value="PTH11-LIKE INTEGRAL MEMBRANE PROTEIN (AFU_ORTHOLOGUE AFUA_5G11245)"/>
    <property type="match status" value="1"/>
</dbReference>
<dbReference type="STRING" id="1325734.A0A428NZB0"/>
<dbReference type="InterPro" id="IPR049326">
    <property type="entry name" value="Rhodopsin_dom_fungi"/>
</dbReference>
<dbReference type="GO" id="GO:0016020">
    <property type="term" value="C:membrane"/>
    <property type="evidence" value="ECO:0007669"/>
    <property type="project" value="UniProtKB-SubCell"/>
</dbReference>
<keyword evidence="10" id="KW-1185">Reference proteome</keyword>
<dbReference type="OrthoDB" id="4682787at2759"/>
<name>A0A428NZB0_9HYPO</name>
<dbReference type="EMBL" id="NKCI01000247">
    <property type="protein sequence ID" value="RSL46059.1"/>
    <property type="molecule type" value="Genomic_DNA"/>
</dbReference>
<comment type="subcellular location">
    <subcellularLocation>
        <location evidence="1">Membrane</location>
        <topology evidence="1">Multi-pass membrane protein</topology>
    </subcellularLocation>
</comment>
<dbReference type="AlphaFoldDB" id="A0A428NZB0"/>
<evidence type="ECO:0000256" key="4">
    <source>
        <dbReference type="ARBA" id="ARBA00023136"/>
    </source>
</evidence>
<evidence type="ECO:0000256" key="7">
    <source>
        <dbReference type="SAM" id="Phobius"/>
    </source>
</evidence>
<dbReference type="InterPro" id="IPR052337">
    <property type="entry name" value="SAT4-like"/>
</dbReference>